<evidence type="ECO:0000313" key="4">
    <source>
        <dbReference type="EMBL" id="CAF1179750.1"/>
    </source>
</evidence>
<dbReference type="SMART" id="SM00248">
    <property type="entry name" value="ANK"/>
    <property type="match status" value="4"/>
</dbReference>
<sequence length="652" mass="72963">MLLSSRLPPTTMPLSSTTIYDNGTEYSHQTNSTTLAPSIPKHYNVPFAIQHGYFRSVSQLRTPLILCAYVENDRWSLSLAHNLLEKGAKIALEDHARRNAMHHACAVQRIELVQLYLSCLDFHIEAQDCEGNTCLHYVAITGNCDIAELLMKSAERIGIRLDRYVNREGCSAAVLALKYGHIECANQITHRDSDEFFVVPRPLSIYENPSTIIETGYVPTTISKKNKFLSNKVNHLSATMPFSLLKIIFNDSDSSYSTRLANLCQQDKHIRHSKQEAPQLSTPINGHDQTKSTTVNGARYISTQVLVNDSHILSRTKKSQISYDDNENFHPSGRISPRIQLLSQQRSNNSSVFKDQNSSFIHKTSSKTQISIDDLSISKSNGLKTENETNQSKSSASQTYQQTSSSRILRPKTTVHISLPPSGLSSAKIKQKQALSAPTKQKVLPNDRFDSASTTTKQTHSTETYLQPACPTRSTSAVTHRSSSKSNDLLCQIREATGPTSRYNKPEELFGLRPEELFRCEQTEPKIFDQQSMSTKTDESMRSKRSHFLKQHYVWQQDVDKLIELYNVHHSSTYRKSAIPPLSSLQMVTTAEPTAEAPSGIKSRQLSVSKHSTTSTASTSKSINHSKHSTPAAVSTSRRNSVHRHPLKLTHA</sequence>
<dbReference type="InterPro" id="IPR036770">
    <property type="entry name" value="Ankyrin_rpt-contain_sf"/>
</dbReference>
<name>A0A814UV98_ADIRI</name>
<keyword evidence="2" id="KW-0040">ANK repeat</keyword>
<evidence type="ECO:0000313" key="5">
    <source>
        <dbReference type="Proteomes" id="UP000663852"/>
    </source>
</evidence>
<feature type="region of interest" description="Disordered" evidence="3">
    <location>
        <begin position="590"/>
        <end position="652"/>
    </location>
</feature>
<comment type="caution">
    <text evidence="4">The sequence shown here is derived from an EMBL/GenBank/DDBJ whole genome shotgun (WGS) entry which is preliminary data.</text>
</comment>
<evidence type="ECO:0000256" key="2">
    <source>
        <dbReference type="ARBA" id="ARBA00023043"/>
    </source>
</evidence>
<feature type="compositionally biased region" description="Basic residues" evidence="3">
    <location>
        <begin position="640"/>
        <end position="652"/>
    </location>
</feature>
<dbReference type="AlphaFoldDB" id="A0A814UV98"/>
<keyword evidence="1" id="KW-0677">Repeat</keyword>
<feature type="region of interest" description="Disordered" evidence="3">
    <location>
        <begin position="445"/>
        <end position="465"/>
    </location>
</feature>
<dbReference type="PANTHER" id="PTHR24173">
    <property type="entry name" value="ANKYRIN REPEAT CONTAINING"/>
    <property type="match status" value="1"/>
</dbReference>
<proteinExistence type="predicted"/>
<dbReference type="SUPFAM" id="SSF48403">
    <property type="entry name" value="Ankyrin repeat"/>
    <property type="match status" value="1"/>
</dbReference>
<dbReference type="OrthoDB" id="5406014at2759"/>
<feature type="compositionally biased region" description="Low complexity" evidence="3">
    <location>
        <begin position="391"/>
        <end position="406"/>
    </location>
</feature>
<feature type="compositionally biased region" description="Low complexity" evidence="3">
    <location>
        <begin position="607"/>
        <end position="622"/>
    </location>
</feature>
<evidence type="ECO:0000256" key="3">
    <source>
        <dbReference type="SAM" id="MobiDB-lite"/>
    </source>
</evidence>
<evidence type="ECO:0000256" key="1">
    <source>
        <dbReference type="ARBA" id="ARBA00022737"/>
    </source>
</evidence>
<dbReference type="EMBL" id="CAJNOJ010000136">
    <property type="protein sequence ID" value="CAF1179750.1"/>
    <property type="molecule type" value="Genomic_DNA"/>
</dbReference>
<feature type="compositionally biased region" description="Low complexity" evidence="3">
    <location>
        <begin position="451"/>
        <end position="464"/>
    </location>
</feature>
<accession>A0A814UV98</accession>
<dbReference type="Pfam" id="PF12796">
    <property type="entry name" value="Ank_2"/>
    <property type="match status" value="1"/>
</dbReference>
<gene>
    <name evidence="4" type="ORF">EDS130_LOCUS24174</name>
</gene>
<dbReference type="InterPro" id="IPR002110">
    <property type="entry name" value="Ankyrin_rpt"/>
</dbReference>
<reference evidence="4" key="1">
    <citation type="submission" date="2021-02" db="EMBL/GenBank/DDBJ databases">
        <authorList>
            <person name="Nowell W R."/>
        </authorList>
    </citation>
    <scope>NUCLEOTIDE SEQUENCE</scope>
</reference>
<dbReference type="Proteomes" id="UP000663852">
    <property type="component" value="Unassembled WGS sequence"/>
</dbReference>
<feature type="region of interest" description="Disordered" evidence="3">
    <location>
        <begin position="381"/>
        <end position="410"/>
    </location>
</feature>
<dbReference type="Gene3D" id="1.25.40.20">
    <property type="entry name" value="Ankyrin repeat-containing domain"/>
    <property type="match status" value="1"/>
</dbReference>
<organism evidence="4 5">
    <name type="scientific">Adineta ricciae</name>
    <name type="common">Rotifer</name>
    <dbReference type="NCBI Taxonomy" id="249248"/>
    <lineage>
        <taxon>Eukaryota</taxon>
        <taxon>Metazoa</taxon>
        <taxon>Spiralia</taxon>
        <taxon>Gnathifera</taxon>
        <taxon>Rotifera</taxon>
        <taxon>Eurotatoria</taxon>
        <taxon>Bdelloidea</taxon>
        <taxon>Adinetida</taxon>
        <taxon>Adinetidae</taxon>
        <taxon>Adineta</taxon>
    </lineage>
</organism>
<dbReference type="PANTHER" id="PTHR24173:SF74">
    <property type="entry name" value="ANKYRIN REPEAT DOMAIN-CONTAINING PROTEIN 16"/>
    <property type="match status" value="1"/>
</dbReference>
<feature type="compositionally biased region" description="Polar residues" evidence="3">
    <location>
        <begin position="381"/>
        <end position="390"/>
    </location>
</feature>
<protein>
    <submittedName>
        <fullName evidence="4">Uncharacterized protein</fullName>
    </submittedName>
</protein>
<feature type="region of interest" description="Disordered" evidence="3">
    <location>
        <begin position="271"/>
        <end position="292"/>
    </location>
</feature>